<dbReference type="Proteomes" id="UP000019464">
    <property type="component" value="Unassembled WGS sequence"/>
</dbReference>
<reference evidence="2" key="1">
    <citation type="submission" date="2012-11" db="EMBL/GenBank/DDBJ databases">
        <authorList>
            <person name="Singh A."/>
            <person name="Pinnaka A.K."/>
            <person name="Vaidya B."/>
        </authorList>
    </citation>
    <scope>NUCLEOTIDE SEQUENCE [LARGE SCALE GENOMIC DNA]</scope>
    <source>
        <strain evidence="2">AK23</strain>
    </source>
</reference>
<proteinExistence type="predicted"/>
<keyword evidence="2" id="KW-1185">Reference proteome</keyword>
<name>W9VGC0_9GAMM</name>
<dbReference type="EMBL" id="AONB01000021">
    <property type="protein sequence ID" value="EXJ09705.1"/>
    <property type="molecule type" value="Genomic_DNA"/>
</dbReference>
<dbReference type="RefSeq" id="WP_036513497.1">
    <property type="nucleotide sequence ID" value="NZ_AONB01000021.1"/>
</dbReference>
<sequence length="113" mass="13044">MSITLPLPPHKKITFTCRVEAGCLGPDGALHVQAFCQHAEQEIAFFDTGVIQWRLVPRHDKSEDEIQYSIASKILTREQAARYFSLLDRDIEDIENFFHGFLVRLINEYLGHE</sequence>
<evidence type="ECO:0000313" key="1">
    <source>
        <dbReference type="EMBL" id="EXJ09705.1"/>
    </source>
</evidence>
<organism evidence="1 2">
    <name type="scientific">Nitrincola nitratireducens</name>
    <dbReference type="NCBI Taxonomy" id="1229521"/>
    <lineage>
        <taxon>Bacteria</taxon>
        <taxon>Pseudomonadati</taxon>
        <taxon>Pseudomonadota</taxon>
        <taxon>Gammaproteobacteria</taxon>
        <taxon>Oceanospirillales</taxon>
        <taxon>Oceanospirillaceae</taxon>
        <taxon>Nitrincola</taxon>
    </lineage>
</organism>
<accession>W9VGC0</accession>
<evidence type="ECO:0000313" key="2">
    <source>
        <dbReference type="Proteomes" id="UP000019464"/>
    </source>
</evidence>
<gene>
    <name evidence="1" type="ORF">D791_03377</name>
</gene>
<dbReference type="AlphaFoldDB" id="W9VGC0"/>
<comment type="caution">
    <text evidence="1">The sequence shown here is derived from an EMBL/GenBank/DDBJ whole genome shotgun (WGS) entry which is preliminary data.</text>
</comment>
<dbReference type="OrthoDB" id="5768421at2"/>
<reference evidence="1 2" key="2">
    <citation type="journal article" date="2015" name="Syst. Appl. Microbiol.">
        <title>Nitrincola nitratireducens sp. nov. isolated from a haloalkaline crater lake.</title>
        <authorList>
            <person name="Singh A."/>
            <person name="Vaidya B."/>
            <person name="Tanuku N.R."/>
            <person name="Pinnaka A.K."/>
        </authorList>
    </citation>
    <scope>NUCLEOTIDE SEQUENCE [LARGE SCALE GENOMIC DNA]</scope>
    <source>
        <strain evidence="1 2">AK23</strain>
    </source>
</reference>
<protein>
    <submittedName>
        <fullName evidence="1">Uncharacterized protein</fullName>
    </submittedName>
</protein>